<dbReference type="InterPro" id="IPR003732">
    <property type="entry name" value="Daa-tRNA_deacyls_DTD"/>
</dbReference>
<sequence length="153" mass="17174">MRVVLQRVTKAAVTVGDTVVGSIGQGVCVLVGIHKDDTEEDMNYIIRKVLNMRIFPASEQKPWDKSVMDLDLEILSVSQFTLYGQFKGNKLDFHNAMSPDAAFQLYSKFLQRMKDAYKPEKIKDGQFGAMMNVDIVNDGPVTVSFDSKDKSCK</sequence>
<dbReference type="EC" id="3.1.1.96" evidence="2 5"/>
<dbReference type="AlphaFoldDB" id="A0A8S1E2E7"/>
<comment type="catalytic activity">
    <reaction evidence="4">
        <text>a D-aminoacyl-tRNA + H2O = a tRNA + a D-alpha-amino acid + H(+)</text>
        <dbReference type="Rhea" id="RHEA:13953"/>
        <dbReference type="Rhea" id="RHEA-COMP:10123"/>
        <dbReference type="Rhea" id="RHEA-COMP:10124"/>
        <dbReference type="ChEBI" id="CHEBI:15377"/>
        <dbReference type="ChEBI" id="CHEBI:15378"/>
        <dbReference type="ChEBI" id="CHEBI:59871"/>
        <dbReference type="ChEBI" id="CHEBI:78442"/>
        <dbReference type="ChEBI" id="CHEBI:79333"/>
        <dbReference type="EC" id="3.1.1.96"/>
    </reaction>
</comment>
<accession>A0A8S1E2E7</accession>
<dbReference type="FunFam" id="3.50.80.10:FF:000001">
    <property type="entry name" value="D-aminoacyl-tRNA deacylase"/>
    <property type="match status" value="1"/>
</dbReference>
<dbReference type="SUPFAM" id="SSF69500">
    <property type="entry name" value="DTD-like"/>
    <property type="match status" value="1"/>
</dbReference>
<keyword evidence="5" id="KW-0820">tRNA-binding</keyword>
<reference evidence="6 7" key="1">
    <citation type="submission" date="2020-04" db="EMBL/GenBank/DDBJ databases">
        <authorList>
            <person name="Laetsch R D."/>
            <person name="Stevens L."/>
            <person name="Kumar S."/>
            <person name="Blaxter L. M."/>
        </authorList>
    </citation>
    <scope>NUCLEOTIDE SEQUENCE [LARGE SCALE GENOMIC DNA]</scope>
</reference>
<organism evidence="6 7">
    <name type="scientific">Caenorhabditis bovis</name>
    <dbReference type="NCBI Taxonomy" id="2654633"/>
    <lineage>
        <taxon>Eukaryota</taxon>
        <taxon>Metazoa</taxon>
        <taxon>Ecdysozoa</taxon>
        <taxon>Nematoda</taxon>
        <taxon>Chromadorea</taxon>
        <taxon>Rhabditida</taxon>
        <taxon>Rhabditina</taxon>
        <taxon>Rhabditomorpha</taxon>
        <taxon>Rhabditoidea</taxon>
        <taxon>Rhabditidae</taxon>
        <taxon>Peloderinae</taxon>
        <taxon>Caenorhabditis</taxon>
    </lineage>
</organism>
<comment type="caution">
    <text evidence="6">The sequence shown here is derived from an EMBL/GenBank/DDBJ whole genome shotgun (WGS) entry which is preliminary data.</text>
</comment>
<name>A0A8S1E2E7_9PELO</name>
<evidence type="ECO:0000256" key="1">
    <source>
        <dbReference type="ARBA" id="ARBA00009673"/>
    </source>
</evidence>
<evidence type="ECO:0000256" key="4">
    <source>
        <dbReference type="ARBA" id="ARBA00048018"/>
    </source>
</evidence>
<comment type="subcellular location">
    <subcellularLocation>
        <location evidence="5">Cytoplasm</location>
    </subcellularLocation>
</comment>
<evidence type="ECO:0000256" key="2">
    <source>
        <dbReference type="ARBA" id="ARBA00013056"/>
    </source>
</evidence>
<dbReference type="PANTHER" id="PTHR10472:SF5">
    <property type="entry name" value="D-AMINOACYL-TRNA DEACYLASE 1"/>
    <property type="match status" value="1"/>
</dbReference>
<dbReference type="Pfam" id="PF02580">
    <property type="entry name" value="Tyr_Deacylase"/>
    <property type="match status" value="1"/>
</dbReference>
<dbReference type="GO" id="GO:0051500">
    <property type="term" value="F:D-tyrosyl-tRNA(Tyr) deacylase activity"/>
    <property type="evidence" value="ECO:0007669"/>
    <property type="project" value="TreeGrafter"/>
</dbReference>
<dbReference type="Proteomes" id="UP000494206">
    <property type="component" value="Unassembled WGS sequence"/>
</dbReference>
<protein>
    <recommendedName>
        <fullName evidence="2 5">D-aminoacyl-tRNA deacylase</fullName>
        <ecNumber evidence="2 5">3.1.1.96</ecNumber>
    </recommendedName>
</protein>
<gene>
    <name evidence="6" type="ORF">CBOVIS_LOCUS1142</name>
</gene>
<keyword evidence="5" id="KW-0694">RNA-binding</keyword>
<dbReference type="CDD" id="cd00563">
    <property type="entry name" value="Dtyr_deacylase"/>
    <property type="match status" value="1"/>
</dbReference>
<dbReference type="InterPro" id="IPR023509">
    <property type="entry name" value="DTD-like_sf"/>
</dbReference>
<keyword evidence="5" id="KW-0963">Cytoplasm</keyword>
<dbReference type="EMBL" id="CADEPM010000001">
    <property type="protein sequence ID" value="CAB3397779.1"/>
    <property type="molecule type" value="Genomic_DNA"/>
</dbReference>
<comment type="catalytic activity">
    <reaction evidence="3">
        <text>glycyl-tRNA(Ala) + H2O = tRNA(Ala) + glycine + H(+)</text>
        <dbReference type="Rhea" id="RHEA:53744"/>
        <dbReference type="Rhea" id="RHEA-COMP:9657"/>
        <dbReference type="Rhea" id="RHEA-COMP:13640"/>
        <dbReference type="ChEBI" id="CHEBI:15377"/>
        <dbReference type="ChEBI" id="CHEBI:15378"/>
        <dbReference type="ChEBI" id="CHEBI:57305"/>
        <dbReference type="ChEBI" id="CHEBI:78442"/>
        <dbReference type="ChEBI" id="CHEBI:78522"/>
        <dbReference type="EC" id="3.1.1.96"/>
    </reaction>
</comment>
<dbReference type="Gene3D" id="3.50.80.10">
    <property type="entry name" value="D-tyrosyl-tRNA(Tyr) deacylase"/>
    <property type="match status" value="1"/>
</dbReference>
<dbReference type="PANTHER" id="PTHR10472">
    <property type="entry name" value="D-TYROSYL-TRNA TYR DEACYLASE"/>
    <property type="match status" value="1"/>
</dbReference>
<evidence type="ECO:0000256" key="5">
    <source>
        <dbReference type="RuleBase" id="RU003470"/>
    </source>
</evidence>
<evidence type="ECO:0000256" key="3">
    <source>
        <dbReference type="ARBA" id="ARBA00047676"/>
    </source>
</evidence>
<proteinExistence type="inferred from homology"/>
<keyword evidence="7" id="KW-1185">Reference proteome</keyword>
<dbReference type="OrthoDB" id="275783at2759"/>
<evidence type="ECO:0000313" key="7">
    <source>
        <dbReference type="Proteomes" id="UP000494206"/>
    </source>
</evidence>
<keyword evidence="5" id="KW-0378">Hydrolase</keyword>
<evidence type="ECO:0000313" key="6">
    <source>
        <dbReference type="EMBL" id="CAB3397779.1"/>
    </source>
</evidence>
<comment type="similarity">
    <text evidence="1 5">Belongs to the DTD family.</text>
</comment>
<dbReference type="GO" id="GO:0000049">
    <property type="term" value="F:tRNA binding"/>
    <property type="evidence" value="ECO:0007669"/>
    <property type="project" value="UniProtKB-KW"/>
</dbReference>
<dbReference type="NCBIfam" id="TIGR00256">
    <property type="entry name" value="D-aminoacyl-tRNA deacylase"/>
    <property type="match status" value="1"/>
</dbReference>
<dbReference type="GO" id="GO:0005737">
    <property type="term" value="C:cytoplasm"/>
    <property type="evidence" value="ECO:0007669"/>
    <property type="project" value="UniProtKB-SubCell"/>
</dbReference>